<dbReference type="PANTHER" id="PTHR11736">
    <property type="entry name" value="MELANOMA-ASSOCIATED ANTIGEN MAGE ANTIGEN"/>
    <property type="match status" value="1"/>
</dbReference>
<evidence type="ECO:0000313" key="3">
    <source>
        <dbReference type="EMBL" id="KAH0517587.1"/>
    </source>
</evidence>
<dbReference type="SMART" id="SM01392">
    <property type="entry name" value="MAGE_N"/>
    <property type="match status" value="1"/>
</dbReference>
<dbReference type="SMART" id="SM01373">
    <property type="entry name" value="MAGE"/>
    <property type="match status" value="1"/>
</dbReference>
<dbReference type="EMBL" id="JAATJU010015726">
    <property type="protein sequence ID" value="KAH0517587.1"/>
    <property type="molecule type" value="Genomic_DNA"/>
</dbReference>
<feature type="domain" description="MAGE" evidence="2">
    <location>
        <begin position="109"/>
        <end position="308"/>
    </location>
</feature>
<dbReference type="GO" id="GO:0005634">
    <property type="term" value="C:nucleus"/>
    <property type="evidence" value="ECO:0007669"/>
    <property type="project" value="TreeGrafter"/>
</dbReference>
<organism evidence="3 4">
    <name type="scientific">Microtus ochrogaster</name>
    <name type="common">Prairie vole</name>
    <dbReference type="NCBI Taxonomy" id="79684"/>
    <lineage>
        <taxon>Eukaryota</taxon>
        <taxon>Metazoa</taxon>
        <taxon>Chordata</taxon>
        <taxon>Craniata</taxon>
        <taxon>Vertebrata</taxon>
        <taxon>Euteleostomi</taxon>
        <taxon>Mammalia</taxon>
        <taxon>Eutheria</taxon>
        <taxon>Euarchontoglires</taxon>
        <taxon>Glires</taxon>
        <taxon>Rodentia</taxon>
        <taxon>Myomorpha</taxon>
        <taxon>Muroidea</taxon>
        <taxon>Cricetidae</taxon>
        <taxon>Arvicolinae</taxon>
        <taxon>Microtus</taxon>
    </lineage>
</organism>
<feature type="compositionally biased region" description="Low complexity" evidence="1">
    <location>
        <begin position="40"/>
        <end position="52"/>
    </location>
</feature>
<dbReference type="FunFam" id="1.10.10.1210:FF:000001">
    <property type="entry name" value="melanoma-associated antigen D1"/>
    <property type="match status" value="1"/>
</dbReference>
<dbReference type="AlphaFoldDB" id="A0A8J6GV70"/>
<feature type="compositionally biased region" description="Basic and acidic residues" evidence="1">
    <location>
        <begin position="79"/>
        <end position="91"/>
    </location>
</feature>
<dbReference type="Proteomes" id="UP000710432">
    <property type="component" value="Unassembled WGS sequence"/>
</dbReference>
<gene>
    <name evidence="3" type="ORF">LTLLF_120120</name>
</gene>
<dbReference type="Gene3D" id="1.10.10.1210">
    <property type="entry name" value="MAGE homology domain, winged helix WH2 motif"/>
    <property type="match status" value="1"/>
</dbReference>
<reference evidence="3" key="1">
    <citation type="submission" date="2020-03" db="EMBL/GenBank/DDBJ databases">
        <title>Studies in the Genomics of Life Span.</title>
        <authorList>
            <person name="Glass D."/>
        </authorList>
    </citation>
    <scope>NUCLEOTIDE SEQUENCE</scope>
    <source>
        <strain evidence="3">LTLLF</strain>
        <tissue evidence="3">Muscle</tissue>
    </source>
</reference>
<dbReference type="InterPro" id="IPR037445">
    <property type="entry name" value="MAGE"/>
</dbReference>
<dbReference type="InterPro" id="IPR041898">
    <property type="entry name" value="MAGE_WH1"/>
</dbReference>
<feature type="compositionally biased region" description="Low complexity" evidence="1">
    <location>
        <begin position="92"/>
        <end position="107"/>
    </location>
</feature>
<dbReference type="PANTHER" id="PTHR11736:SF69">
    <property type="entry name" value="MAGE DOMAIN-CONTAINING PROTEIN"/>
    <property type="match status" value="1"/>
</dbReference>
<feature type="compositionally biased region" description="Basic residues" evidence="1">
    <location>
        <begin position="1"/>
        <end position="17"/>
    </location>
</feature>
<sequence>MPRGHKSKLRAREKRHQARCETRSTQDAQVPTVEERGNPSSSSPLYSSDIQSFADAESLGKPKVAQRPTTASVSALCIKSDEGVKSQDEVRPSTSWAPSSTSHPSSTKRVEKAISLVLFMVRKYKKKEPITKEDILEHVIPHNREEFPDVLKKASELMVLTFAVDVKETDPTRPCYDLVSIFSPTGEELTNCEEILPKSGLLMTILCVIFMNGSCVNEEYVWQALSVMGVYAEVNHFIYGNVKKLITKDFVNDGYLEYRRVPYRGSQCYQFLWGPRALFETRKMKVLEFLAKVHNTVPSAFPSLYQEALRADQERMHAKFASMILFGFSNDTEFNDNSNNSSNQH</sequence>
<dbReference type="Pfam" id="PF12440">
    <property type="entry name" value="MAGE_N"/>
    <property type="match status" value="1"/>
</dbReference>
<evidence type="ECO:0000313" key="4">
    <source>
        <dbReference type="Proteomes" id="UP000710432"/>
    </source>
</evidence>
<dbReference type="GO" id="GO:0000122">
    <property type="term" value="P:negative regulation of transcription by RNA polymerase II"/>
    <property type="evidence" value="ECO:0007669"/>
    <property type="project" value="TreeGrafter"/>
</dbReference>
<dbReference type="InterPro" id="IPR021072">
    <property type="entry name" value="MAGE_N"/>
</dbReference>
<evidence type="ECO:0000259" key="2">
    <source>
        <dbReference type="PROSITE" id="PS50838"/>
    </source>
</evidence>
<dbReference type="Gene3D" id="1.10.10.1200">
    <property type="entry name" value="MAGE homology domain, winged helix WH1 motif"/>
    <property type="match status" value="1"/>
</dbReference>
<dbReference type="InterPro" id="IPR002190">
    <property type="entry name" value="MHD_dom"/>
</dbReference>
<accession>A0A8J6GV70</accession>
<comment type="caution">
    <text evidence="3">The sequence shown here is derived from an EMBL/GenBank/DDBJ whole genome shotgun (WGS) entry which is preliminary data.</text>
</comment>
<name>A0A8J6GV70_MICOH</name>
<dbReference type="Pfam" id="PF01454">
    <property type="entry name" value="MAGE"/>
    <property type="match status" value="1"/>
</dbReference>
<dbReference type="InterPro" id="IPR041899">
    <property type="entry name" value="MAGE_WH2"/>
</dbReference>
<proteinExistence type="predicted"/>
<evidence type="ECO:0000256" key="1">
    <source>
        <dbReference type="SAM" id="MobiDB-lite"/>
    </source>
</evidence>
<feature type="region of interest" description="Disordered" evidence="1">
    <location>
        <begin position="1"/>
        <end position="108"/>
    </location>
</feature>
<protein>
    <submittedName>
        <fullName evidence="3">Melanoma-associated antigen B18</fullName>
    </submittedName>
</protein>
<dbReference type="PROSITE" id="PS50838">
    <property type="entry name" value="MAGE"/>
    <property type="match status" value="1"/>
</dbReference>